<dbReference type="AlphaFoldDB" id="A0A318KVP1"/>
<accession>A0A318KVP1</accession>
<name>A0A318KVP1_9FIRM</name>
<dbReference type="Gene3D" id="2.60.40.10">
    <property type="entry name" value="Immunoglobulins"/>
    <property type="match status" value="1"/>
</dbReference>
<evidence type="ECO:0000256" key="3">
    <source>
        <dbReference type="ARBA" id="ARBA00023277"/>
    </source>
</evidence>
<reference evidence="6 7" key="1">
    <citation type="submission" date="2018-05" db="EMBL/GenBank/DDBJ databases">
        <title>Genomic Encyclopedia of Type Strains, Phase IV (KMG-IV): sequencing the most valuable type-strain genomes for metagenomic binning, comparative biology and taxonomic classification.</title>
        <authorList>
            <person name="Goeker M."/>
        </authorList>
    </citation>
    <scope>NUCLEOTIDE SEQUENCE [LARGE SCALE GENOMIC DNA]</scope>
    <source>
        <strain evidence="6 7">JC118</strain>
    </source>
</reference>
<feature type="domain" description="Carbohydrate binding X2" evidence="5">
    <location>
        <begin position="5"/>
        <end position="59"/>
    </location>
</feature>
<dbReference type="InterPro" id="IPR005102">
    <property type="entry name" value="Carbo-bd_X2"/>
</dbReference>
<sequence>MTFVVAEGNVSAIKNHTATVNPANYTIENGTISFTVEYLETLSVGEKNLTVITDKGNVPLKIIVVDTE</sequence>
<evidence type="ECO:0000256" key="1">
    <source>
        <dbReference type="ARBA" id="ARBA00022729"/>
    </source>
</evidence>
<keyword evidence="3" id="KW-0119">Carbohydrate metabolism</keyword>
<dbReference type="EMBL" id="QJKH01000005">
    <property type="protein sequence ID" value="PXX79736.1"/>
    <property type="molecule type" value="Genomic_DNA"/>
</dbReference>
<proteinExistence type="predicted"/>
<dbReference type="Proteomes" id="UP000247612">
    <property type="component" value="Unassembled WGS sequence"/>
</dbReference>
<keyword evidence="1" id="KW-0732">Signal</keyword>
<evidence type="ECO:0000313" key="7">
    <source>
        <dbReference type="Proteomes" id="UP000247612"/>
    </source>
</evidence>
<gene>
    <name evidence="6" type="ORF">DES51_105210</name>
</gene>
<comment type="caution">
    <text evidence="6">The sequence shown here is derived from an EMBL/GenBank/DDBJ whole genome shotgun (WGS) entry which is preliminary data.</text>
</comment>
<protein>
    <submittedName>
        <fullName evidence="6">Carbohydrate binding protein with CBMX2 domain</fullName>
    </submittedName>
</protein>
<dbReference type="SUPFAM" id="SSF81296">
    <property type="entry name" value="E set domains"/>
    <property type="match status" value="1"/>
</dbReference>
<keyword evidence="4" id="KW-0624">Polysaccharide degradation</keyword>
<evidence type="ECO:0000259" key="5">
    <source>
        <dbReference type="Pfam" id="PF03442"/>
    </source>
</evidence>
<organism evidence="6 7">
    <name type="scientific">Dielma fastidiosa</name>
    <dbReference type="NCBI Taxonomy" id="1034346"/>
    <lineage>
        <taxon>Bacteria</taxon>
        <taxon>Bacillati</taxon>
        <taxon>Bacillota</taxon>
        <taxon>Erysipelotrichia</taxon>
        <taxon>Erysipelotrichales</taxon>
        <taxon>Erysipelotrichaceae</taxon>
        <taxon>Dielma</taxon>
    </lineage>
</organism>
<dbReference type="InterPro" id="IPR014756">
    <property type="entry name" value="Ig_E-set"/>
</dbReference>
<evidence type="ECO:0000256" key="4">
    <source>
        <dbReference type="ARBA" id="ARBA00023326"/>
    </source>
</evidence>
<evidence type="ECO:0000256" key="2">
    <source>
        <dbReference type="ARBA" id="ARBA00023001"/>
    </source>
</evidence>
<evidence type="ECO:0000313" key="6">
    <source>
        <dbReference type="EMBL" id="PXX79736.1"/>
    </source>
</evidence>
<keyword evidence="7" id="KW-1185">Reference proteome</keyword>
<dbReference type="GO" id="GO:0030245">
    <property type="term" value="P:cellulose catabolic process"/>
    <property type="evidence" value="ECO:0007669"/>
    <property type="project" value="UniProtKB-KW"/>
</dbReference>
<dbReference type="InterPro" id="IPR013783">
    <property type="entry name" value="Ig-like_fold"/>
</dbReference>
<dbReference type="Pfam" id="PF03442">
    <property type="entry name" value="CBM_X2"/>
    <property type="match status" value="1"/>
</dbReference>
<dbReference type="RefSeq" id="WP_022937114.1">
    <property type="nucleotide sequence ID" value="NZ_CABKRQ010000002.1"/>
</dbReference>
<keyword evidence="2" id="KW-0136">Cellulose degradation</keyword>
<dbReference type="STRING" id="1034346.GCA_000313565_00802"/>